<evidence type="ECO:0000313" key="2">
    <source>
        <dbReference type="EMBL" id="KAA1042628.1"/>
    </source>
</evidence>
<name>A0ABQ6RBR6_9STAP</name>
<sequence>MADYIDWKARYIELEDQLLQMMEMTIHLIDKEVHQQKAKISGLETAYVDRELTVTVKSKSVNAQYLFELLNTDNDVLLKQETGYRNNYIFNIEQLDEPFKVRVSIRNEGHDSYDDVNESKIFNAEDGQNEEKSAD</sequence>
<accession>A0ABQ6RBR6</accession>
<evidence type="ECO:0000313" key="3">
    <source>
        <dbReference type="Proteomes" id="UP000295735"/>
    </source>
</evidence>
<proteinExistence type="predicted"/>
<protein>
    <submittedName>
        <fullName evidence="2">Uncharacterized protein</fullName>
    </submittedName>
</protein>
<dbReference type="RefSeq" id="WP_149458179.1">
    <property type="nucleotide sequence ID" value="NZ_SCWC02000001.1"/>
</dbReference>
<evidence type="ECO:0000256" key="1">
    <source>
        <dbReference type="SAM" id="MobiDB-lite"/>
    </source>
</evidence>
<keyword evidence="3" id="KW-1185">Reference proteome</keyword>
<gene>
    <name evidence="2" type="ORF">ERX35_001740</name>
</gene>
<organism evidence="2 3">
    <name type="scientific">Macrococcus equipercicus</name>
    <dbReference type="NCBI Taxonomy" id="69967"/>
    <lineage>
        <taxon>Bacteria</taxon>
        <taxon>Bacillati</taxon>
        <taxon>Bacillota</taxon>
        <taxon>Bacilli</taxon>
        <taxon>Bacillales</taxon>
        <taxon>Staphylococcaceae</taxon>
        <taxon>Macrococcus</taxon>
    </lineage>
</organism>
<reference evidence="2 3" key="1">
    <citation type="submission" date="2019-09" db="EMBL/GenBank/DDBJ databases">
        <authorList>
            <person name="Mazhar S."/>
            <person name="Altermann E."/>
            <person name="Hill C."/>
            <person name="Mcauliffe O."/>
        </authorList>
    </citation>
    <scope>NUCLEOTIDE SEQUENCE [LARGE SCALE GENOMIC DNA]</scope>
    <source>
        <strain evidence="2 3">ATCC 51831</strain>
    </source>
</reference>
<feature type="region of interest" description="Disordered" evidence="1">
    <location>
        <begin position="110"/>
        <end position="135"/>
    </location>
</feature>
<dbReference type="Proteomes" id="UP000295735">
    <property type="component" value="Unassembled WGS sequence"/>
</dbReference>
<dbReference type="EMBL" id="SCWC02000001">
    <property type="protein sequence ID" value="KAA1042628.1"/>
    <property type="molecule type" value="Genomic_DNA"/>
</dbReference>
<comment type="caution">
    <text evidence="2">The sequence shown here is derived from an EMBL/GenBank/DDBJ whole genome shotgun (WGS) entry which is preliminary data.</text>
</comment>